<keyword evidence="5 8" id="KW-1133">Transmembrane helix</keyword>
<evidence type="ECO:0000256" key="5">
    <source>
        <dbReference type="ARBA" id="ARBA00022989"/>
    </source>
</evidence>
<dbReference type="InterPro" id="IPR002326">
    <property type="entry name" value="Cyt_c1"/>
</dbReference>
<proteinExistence type="predicted"/>
<evidence type="ECO:0000256" key="8">
    <source>
        <dbReference type="SAM" id="Phobius"/>
    </source>
</evidence>
<dbReference type="AlphaFoldDB" id="T0ZSC4"/>
<evidence type="ECO:0000313" key="9">
    <source>
        <dbReference type="EMBL" id="EQD47437.1"/>
    </source>
</evidence>
<keyword evidence="3 8" id="KW-0812">Transmembrane</keyword>
<evidence type="ECO:0000256" key="3">
    <source>
        <dbReference type="ARBA" id="ARBA00022692"/>
    </source>
</evidence>
<evidence type="ECO:0000256" key="1">
    <source>
        <dbReference type="ARBA" id="ARBA00004370"/>
    </source>
</evidence>
<comment type="caution">
    <text evidence="9">The sequence shown here is derived from an EMBL/GenBank/DDBJ whole genome shotgun (WGS) entry which is preliminary data.</text>
</comment>
<feature type="transmembrane region" description="Helical" evidence="8">
    <location>
        <begin position="102"/>
        <end position="121"/>
    </location>
</feature>
<dbReference type="EMBL" id="AUZZ01006080">
    <property type="protein sequence ID" value="EQD47437.1"/>
    <property type="molecule type" value="Genomic_DNA"/>
</dbReference>
<dbReference type="GO" id="GO:0020037">
    <property type="term" value="F:heme binding"/>
    <property type="evidence" value="ECO:0007669"/>
    <property type="project" value="InterPro"/>
</dbReference>
<keyword evidence="4" id="KW-0479">Metal-binding</keyword>
<dbReference type="Gene3D" id="1.10.760.10">
    <property type="entry name" value="Cytochrome c-like domain"/>
    <property type="match status" value="1"/>
</dbReference>
<reference evidence="9" key="2">
    <citation type="journal article" date="2014" name="ISME J.">
        <title>Microbial stratification in low pH oxic and suboxic macroscopic growths along an acid mine drainage.</title>
        <authorList>
            <person name="Mendez-Garcia C."/>
            <person name="Mesa V."/>
            <person name="Sprenger R.R."/>
            <person name="Richter M."/>
            <person name="Diez M.S."/>
            <person name="Solano J."/>
            <person name="Bargiela R."/>
            <person name="Golyshina O.V."/>
            <person name="Manteca A."/>
            <person name="Ramos J.L."/>
            <person name="Gallego J.R."/>
            <person name="Llorente I."/>
            <person name="Martins Dos Santos V.A."/>
            <person name="Jensen O.N."/>
            <person name="Pelaez A.I."/>
            <person name="Sanchez J."/>
            <person name="Ferrer M."/>
        </authorList>
    </citation>
    <scope>NUCLEOTIDE SEQUENCE</scope>
</reference>
<evidence type="ECO:0000256" key="4">
    <source>
        <dbReference type="ARBA" id="ARBA00022723"/>
    </source>
</evidence>
<accession>T0ZSC4</accession>
<dbReference type="SUPFAM" id="SSF46626">
    <property type="entry name" value="Cytochrome c"/>
    <property type="match status" value="1"/>
</dbReference>
<dbReference type="GO" id="GO:0016020">
    <property type="term" value="C:membrane"/>
    <property type="evidence" value="ECO:0007669"/>
    <property type="project" value="UniProtKB-SubCell"/>
</dbReference>
<dbReference type="Pfam" id="PF02167">
    <property type="entry name" value="Cytochrom_C1"/>
    <property type="match status" value="1"/>
</dbReference>
<gene>
    <name evidence="9" type="ORF">B2A_08443</name>
</gene>
<evidence type="ECO:0000256" key="6">
    <source>
        <dbReference type="ARBA" id="ARBA00023004"/>
    </source>
</evidence>
<organism evidence="9">
    <name type="scientific">mine drainage metagenome</name>
    <dbReference type="NCBI Taxonomy" id="410659"/>
    <lineage>
        <taxon>unclassified sequences</taxon>
        <taxon>metagenomes</taxon>
        <taxon>ecological metagenomes</taxon>
    </lineage>
</organism>
<keyword evidence="6" id="KW-0408">Iron</keyword>
<evidence type="ECO:0000256" key="2">
    <source>
        <dbReference type="ARBA" id="ARBA00022617"/>
    </source>
</evidence>
<feature type="non-terminal residue" evidence="9">
    <location>
        <position position="1"/>
    </location>
</feature>
<dbReference type="GO" id="GO:0046872">
    <property type="term" value="F:metal ion binding"/>
    <property type="evidence" value="ECO:0007669"/>
    <property type="project" value="UniProtKB-KW"/>
</dbReference>
<sequence>HSPAWLYTYLTSFYVDPSRPNGVNNVVFNNVAMPDVFAPLQGLQKPVMIEGLRYGSPARVAIGVEPLTKGSMTPAQFDRTARDIVTFLYAVAHSHEQERARLGPWIIGLFVLLSVLTYLIYRLYWRGVITSEERWWKVGK</sequence>
<dbReference type="InterPro" id="IPR036909">
    <property type="entry name" value="Cyt_c-like_dom_sf"/>
</dbReference>
<comment type="subcellular location">
    <subcellularLocation>
        <location evidence="1">Membrane</location>
    </subcellularLocation>
</comment>
<keyword evidence="2" id="KW-0349">Heme</keyword>
<keyword evidence="7 8" id="KW-0472">Membrane</keyword>
<dbReference type="GO" id="GO:0009055">
    <property type="term" value="F:electron transfer activity"/>
    <property type="evidence" value="ECO:0007669"/>
    <property type="project" value="InterPro"/>
</dbReference>
<reference evidence="9" key="1">
    <citation type="submission" date="2013-08" db="EMBL/GenBank/DDBJ databases">
        <authorList>
            <person name="Mendez C."/>
            <person name="Richter M."/>
            <person name="Ferrer M."/>
            <person name="Sanchez J."/>
        </authorList>
    </citation>
    <scope>NUCLEOTIDE SEQUENCE</scope>
</reference>
<protein>
    <submittedName>
        <fullName evidence="9">Ubiquinol--cytochrome c reductase, cytochrome c1</fullName>
    </submittedName>
</protein>
<name>T0ZSC4_9ZZZZ</name>
<evidence type="ECO:0000256" key="7">
    <source>
        <dbReference type="ARBA" id="ARBA00023136"/>
    </source>
</evidence>